<accession>A0ABT3CV77</accession>
<dbReference type="Proteomes" id="UP001300692">
    <property type="component" value="Unassembled WGS sequence"/>
</dbReference>
<evidence type="ECO:0000313" key="2">
    <source>
        <dbReference type="Proteomes" id="UP001300692"/>
    </source>
</evidence>
<comment type="caution">
    <text evidence="1">The sequence shown here is derived from an EMBL/GenBank/DDBJ whole genome shotgun (WGS) entry which is preliminary data.</text>
</comment>
<dbReference type="InterPro" id="IPR014985">
    <property type="entry name" value="WbqC"/>
</dbReference>
<sequence length="201" mass="23719">MMTIIDSQYFPSIPYLSYIKASDEIWIDAKENFVKQTYRNRCYILGPNKVQPLSVPVKNGNRKIPMDEILIDYKHDWIKDHWRSITTAYNKSPFFEYYEPYIHDILHRKPERLLELNQDIMSFCLKVLNIDTKVNLTNKYESGEKGQIEDMRSKIHPKKDYICSKIKDPIPYPQLFGQEFAAKLSVLDLLSNTGPESDNYL</sequence>
<organism evidence="1 2">
    <name type="scientific">Reichenbachiella ulvae</name>
    <dbReference type="NCBI Taxonomy" id="2980104"/>
    <lineage>
        <taxon>Bacteria</taxon>
        <taxon>Pseudomonadati</taxon>
        <taxon>Bacteroidota</taxon>
        <taxon>Cytophagia</taxon>
        <taxon>Cytophagales</taxon>
        <taxon>Reichenbachiellaceae</taxon>
        <taxon>Reichenbachiella</taxon>
    </lineage>
</organism>
<gene>
    <name evidence="1" type="ORF">N7U62_12665</name>
</gene>
<proteinExistence type="predicted"/>
<dbReference type="Pfam" id="PF08889">
    <property type="entry name" value="WbqC"/>
    <property type="match status" value="1"/>
</dbReference>
<protein>
    <submittedName>
        <fullName evidence="1">WbqC family protein</fullName>
    </submittedName>
</protein>
<dbReference type="RefSeq" id="WP_264138345.1">
    <property type="nucleotide sequence ID" value="NZ_JAOYOD010000001.1"/>
</dbReference>
<keyword evidence="2" id="KW-1185">Reference proteome</keyword>
<name>A0ABT3CV77_9BACT</name>
<evidence type="ECO:0000313" key="1">
    <source>
        <dbReference type="EMBL" id="MCV9387524.1"/>
    </source>
</evidence>
<dbReference type="EMBL" id="JAOYOD010000001">
    <property type="protein sequence ID" value="MCV9387524.1"/>
    <property type="molecule type" value="Genomic_DNA"/>
</dbReference>
<reference evidence="1 2" key="1">
    <citation type="submission" date="2022-10" db="EMBL/GenBank/DDBJ databases">
        <title>Comparative genomics and taxonomic characterization of three novel marine species of genus Reichenbachiella exhibiting antioxidant and polysaccharide degradation activities.</title>
        <authorList>
            <person name="Muhammad N."/>
            <person name="Lee Y.-J."/>
            <person name="Ko J."/>
            <person name="Kim S.-G."/>
        </authorList>
    </citation>
    <scope>NUCLEOTIDE SEQUENCE [LARGE SCALE GENOMIC DNA]</scope>
    <source>
        <strain evidence="1 2">ABR2-5</strain>
    </source>
</reference>